<keyword evidence="5 7" id="KW-0460">Magnesium</keyword>
<comment type="caution">
    <text evidence="10">The sequence shown here is derived from an EMBL/GenBank/DDBJ whole genome shotgun (WGS) entry which is preliminary data.</text>
</comment>
<keyword evidence="6 7" id="KW-0511">Multifunctional enzyme</keyword>
<evidence type="ECO:0000313" key="11">
    <source>
        <dbReference type="Proteomes" id="UP000295565"/>
    </source>
</evidence>
<dbReference type="FunFam" id="1.20.120.330:FF:000005">
    <property type="entry name" value="Bifunctional glutamine synthetase adenylyltransferase/adenylyl-removing enzyme"/>
    <property type="match status" value="1"/>
</dbReference>
<accession>A0A4R1J8T5</accession>
<feature type="domain" description="Glutamate-ammonia ligase adenylyltransferase repeated" evidence="8">
    <location>
        <begin position="554"/>
        <end position="805"/>
    </location>
</feature>
<evidence type="ECO:0000256" key="1">
    <source>
        <dbReference type="ARBA" id="ARBA00022679"/>
    </source>
</evidence>
<keyword evidence="4 7" id="KW-0067">ATP-binding</keyword>
<dbReference type="InterPro" id="IPR023057">
    <property type="entry name" value="GlnE"/>
</dbReference>
<dbReference type="GO" id="GO:0016874">
    <property type="term" value="F:ligase activity"/>
    <property type="evidence" value="ECO:0007669"/>
    <property type="project" value="UniProtKB-KW"/>
</dbReference>
<dbReference type="Proteomes" id="UP000295565">
    <property type="component" value="Unassembled WGS sequence"/>
</dbReference>
<evidence type="ECO:0000256" key="4">
    <source>
        <dbReference type="ARBA" id="ARBA00022840"/>
    </source>
</evidence>
<dbReference type="RefSeq" id="WP_131913909.1">
    <property type="nucleotide sequence ID" value="NZ_OU594967.1"/>
</dbReference>
<keyword evidence="10" id="KW-0436">Ligase</keyword>
<evidence type="ECO:0000313" key="10">
    <source>
        <dbReference type="EMBL" id="TCK47015.1"/>
    </source>
</evidence>
<comment type="cofactor">
    <cofactor evidence="7">
        <name>Mg(2+)</name>
        <dbReference type="ChEBI" id="CHEBI:18420"/>
    </cofactor>
</comment>
<dbReference type="Gene3D" id="1.20.120.330">
    <property type="entry name" value="Nucleotidyltransferases domain 2"/>
    <property type="match status" value="2"/>
</dbReference>
<dbReference type="SUPFAM" id="SSF81593">
    <property type="entry name" value="Nucleotidyltransferase substrate binding subunit/domain"/>
    <property type="match status" value="2"/>
</dbReference>
<dbReference type="Gene3D" id="3.30.460.10">
    <property type="entry name" value="Beta Polymerase, domain 2"/>
    <property type="match status" value="2"/>
</dbReference>
<feature type="domain" description="PII-uridylyltransferase/Glutamine-synthetase adenylyltransferase" evidence="9">
    <location>
        <begin position="306"/>
        <end position="445"/>
    </location>
</feature>
<keyword evidence="11" id="KW-1185">Reference proteome</keyword>
<evidence type="ECO:0000259" key="9">
    <source>
        <dbReference type="Pfam" id="PF08335"/>
    </source>
</evidence>
<feature type="region of interest" description="Adenylyl transferase" evidence="7">
    <location>
        <begin position="461"/>
        <end position="954"/>
    </location>
</feature>
<dbReference type="InterPro" id="IPR013546">
    <property type="entry name" value="PII_UdlTrfase/GS_AdlTrfase"/>
</dbReference>
<dbReference type="EC" id="2.7.7.42" evidence="7"/>
<dbReference type="GO" id="GO:0047388">
    <property type="term" value="F:[glutamine synthetase]-adenylyl-L-tyrosine phosphorylase activity"/>
    <property type="evidence" value="ECO:0007669"/>
    <property type="project" value="UniProtKB-EC"/>
</dbReference>
<comment type="catalytic activity">
    <reaction evidence="7">
        <text>[glutamine synthetase]-L-tyrosine + ATP = [glutamine synthetase]-O(4)-(5'-adenylyl)-L-tyrosine + diphosphate</text>
        <dbReference type="Rhea" id="RHEA:18589"/>
        <dbReference type="Rhea" id="RHEA-COMP:10660"/>
        <dbReference type="Rhea" id="RHEA-COMP:10661"/>
        <dbReference type="ChEBI" id="CHEBI:30616"/>
        <dbReference type="ChEBI" id="CHEBI:33019"/>
        <dbReference type="ChEBI" id="CHEBI:46858"/>
        <dbReference type="ChEBI" id="CHEBI:83624"/>
        <dbReference type="EC" id="2.7.7.42"/>
    </reaction>
</comment>
<dbReference type="PANTHER" id="PTHR30621">
    <property type="entry name" value="GLUTAMINE SYNTHETASE ADENYLYLTRANSFERASE"/>
    <property type="match status" value="1"/>
</dbReference>
<dbReference type="Gene3D" id="1.10.4050.10">
    <property type="entry name" value="Glutamine synthase adenylyltransferase GlnE"/>
    <property type="match status" value="1"/>
</dbReference>
<protein>
    <recommendedName>
        <fullName evidence="7">Bifunctional glutamine synthetase adenylyltransferase/adenylyl-removing enzyme</fullName>
    </recommendedName>
    <alternativeName>
        <fullName evidence="7">ATP:glutamine synthetase adenylyltransferase</fullName>
    </alternativeName>
    <alternativeName>
        <fullName evidence="7">ATase</fullName>
    </alternativeName>
    <domain>
        <recommendedName>
            <fullName evidence="7">Glutamine synthetase adenylyl-L-tyrosine phosphorylase</fullName>
            <ecNumber evidence="7">2.7.7.89</ecNumber>
        </recommendedName>
        <alternativeName>
            <fullName evidence="7">Adenylyl removase</fullName>
            <shortName evidence="7">AR</shortName>
            <shortName evidence="7">AT-N</shortName>
        </alternativeName>
    </domain>
    <domain>
        <recommendedName>
            <fullName evidence="7">Glutamine synthetase adenylyl transferase</fullName>
            <ecNumber evidence="7">2.7.7.42</ecNumber>
        </recommendedName>
        <alternativeName>
            <fullName evidence="7">Adenylyl transferase</fullName>
            <shortName evidence="7">AT</shortName>
            <shortName evidence="7">AT-C</shortName>
        </alternativeName>
    </domain>
</protein>
<feature type="domain" description="PII-uridylyltransferase/Glutamine-synthetase adenylyltransferase" evidence="9">
    <location>
        <begin position="828"/>
        <end position="915"/>
    </location>
</feature>
<dbReference type="GO" id="GO:0005524">
    <property type="term" value="F:ATP binding"/>
    <property type="evidence" value="ECO:0007669"/>
    <property type="project" value="UniProtKB-UniRule"/>
</dbReference>
<sequence length="954" mass="110269">MMSHSHQSWLKQLHHWPALQQLGMQRFEQFTEKKDEPLVVEKDLVIAALAVSDFIYMRLMQNPAWHAALAATVNELADWLDEPYCWQAIERLDEKSARRWLREYRSQFMLRVAWLELSGQIEVTQSVQYLSEFAQLAINVALKWLVCHNQPLYGMPVDDHGQVQNLHVLAMGKLGGKELNFSSDIDLIFCYREQGYTKGGRRELPNQQYFIRLGQQLISFLSHPEMSGFVFRVDMRLRPFGEAGPLAVSYSALEDYYQNHGRDWERYAMVKAHCINDTVANQQLKQLLRPFVFRRYIDFSVVDALRRMKSLILSEVHRKQRWGDIKLGRGGIREIEFIVQAQQLIWGGRLPALQQTNLLKSLELLRSENIISQEHYQVLKDSYLFLRRIENYLQELDDQQTQLLPQDELNQTRLAWVMGQTDWSSAYQTIESVLADVSGCFDELFGHSLCELTPIDNRYEILWQASLDAHNSILTDELDVEMAASLVEFRTLANQRLIGEKGQVTLDRLMPRLIPMLLAYEHPQRLCQRVLHLLAQILSRSTYLQLLLENPGALKQLLKLCDASAMVAEQLSRYPLLLDELLDPQLLHRVCAENSYTQELDLYMLRIAADDLELQIDALRQFKQVQMLRIAAADIADMLSLMKVSDHLTVLAEALVAKVVNLAWQQMVERYGYPSGVSDDIQRGFAVVGYGKLGGIELSYSSDLDLVFIHNCETYEPTSGPKVIDSKQFYLRLAQRIMHLFQTRTRSGILYEVDMRLRPSGNAGLLVSSWSAFADYQRTQAWTWEHQALVRSRMLEGDDMLREHFIVLRQEVLSRRRDLSALAEQIKQMREKMRAHLDRSDAQHIDLKHSSGAMVDIEFIAQLLVLAYAHKVPELLRWPDNIRIFSAATDAEIITKEQSQLLCQSYIYLRRTGHHRVLDGQSTLVPRALLDENVSVSMHAVQQLFQTLLDALTQ</sequence>
<dbReference type="Pfam" id="PF08335">
    <property type="entry name" value="GlnD_UR_UTase"/>
    <property type="match status" value="2"/>
</dbReference>
<dbReference type="CDD" id="cd05401">
    <property type="entry name" value="NT_GlnE_GlnD_like"/>
    <property type="match status" value="2"/>
</dbReference>
<dbReference type="GO" id="GO:0000287">
    <property type="term" value="F:magnesium ion binding"/>
    <property type="evidence" value="ECO:0007669"/>
    <property type="project" value="UniProtKB-UniRule"/>
</dbReference>
<dbReference type="NCBIfam" id="NF008292">
    <property type="entry name" value="PRK11072.1"/>
    <property type="match status" value="1"/>
</dbReference>
<comment type="function">
    <text evidence="7">Involved in the regulation of glutamine synthetase GlnA, a key enzyme in the process to assimilate ammonia. When cellular nitrogen levels are high, the C-terminal adenylyl transferase (AT) inactivates GlnA by covalent transfer of an adenylyl group from ATP to specific tyrosine residue of GlnA, thus reducing its activity. Conversely, when nitrogen levels are low, the N-terminal adenylyl removase (AR) activates GlnA by removing the adenylyl group by phosphorolysis, increasing its activity. The regulatory region of GlnE binds the signal transduction protein PII (GlnB) which indicates the nitrogen status of the cell.</text>
</comment>
<name>A0A4R1J8T5_9GAMM</name>
<evidence type="ECO:0000256" key="3">
    <source>
        <dbReference type="ARBA" id="ARBA00022741"/>
    </source>
</evidence>
<comment type="catalytic activity">
    <reaction evidence="7">
        <text>[glutamine synthetase]-O(4)-(5'-adenylyl)-L-tyrosine + phosphate = [glutamine synthetase]-L-tyrosine + ADP</text>
        <dbReference type="Rhea" id="RHEA:43716"/>
        <dbReference type="Rhea" id="RHEA-COMP:10660"/>
        <dbReference type="Rhea" id="RHEA-COMP:10661"/>
        <dbReference type="ChEBI" id="CHEBI:43474"/>
        <dbReference type="ChEBI" id="CHEBI:46858"/>
        <dbReference type="ChEBI" id="CHEBI:83624"/>
        <dbReference type="ChEBI" id="CHEBI:456216"/>
        <dbReference type="EC" id="2.7.7.89"/>
    </reaction>
</comment>
<dbReference type="EMBL" id="SMGD01000016">
    <property type="protein sequence ID" value="TCK47015.1"/>
    <property type="molecule type" value="Genomic_DNA"/>
</dbReference>
<dbReference type="GO" id="GO:0008882">
    <property type="term" value="F:[glutamate-ammonia-ligase] adenylyltransferase activity"/>
    <property type="evidence" value="ECO:0007669"/>
    <property type="project" value="UniProtKB-UniRule"/>
</dbReference>
<evidence type="ECO:0000256" key="6">
    <source>
        <dbReference type="ARBA" id="ARBA00023268"/>
    </source>
</evidence>
<evidence type="ECO:0000256" key="2">
    <source>
        <dbReference type="ARBA" id="ARBA00022695"/>
    </source>
</evidence>
<proteinExistence type="inferred from homology"/>
<dbReference type="GO" id="GO:0000820">
    <property type="term" value="P:regulation of glutamine family amino acid metabolic process"/>
    <property type="evidence" value="ECO:0007669"/>
    <property type="project" value="UniProtKB-UniRule"/>
</dbReference>
<dbReference type="HAMAP" id="MF_00802">
    <property type="entry name" value="GlnE"/>
    <property type="match status" value="1"/>
</dbReference>
<keyword evidence="3 7" id="KW-0547">Nucleotide-binding</keyword>
<dbReference type="InterPro" id="IPR005190">
    <property type="entry name" value="GlnE_rpt_dom"/>
</dbReference>
<evidence type="ECO:0000256" key="5">
    <source>
        <dbReference type="ARBA" id="ARBA00022842"/>
    </source>
</evidence>
<dbReference type="GO" id="GO:0005829">
    <property type="term" value="C:cytosol"/>
    <property type="evidence" value="ECO:0007669"/>
    <property type="project" value="TreeGrafter"/>
</dbReference>
<comment type="similarity">
    <text evidence="7">Belongs to the GlnE family.</text>
</comment>
<feature type="domain" description="Glutamate-ammonia ligase adenylyltransferase repeated" evidence="8">
    <location>
        <begin position="46"/>
        <end position="281"/>
    </location>
</feature>
<keyword evidence="1 7" id="KW-0808">Transferase</keyword>
<dbReference type="Gene3D" id="1.20.120.1510">
    <property type="match status" value="1"/>
</dbReference>
<organism evidence="10 11">
    <name type="scientific">Celerinatantimonas diazotrophica</name>
    <dbReference type="NCBI Taxonomy" id="412034"/>
    <lineage>
        <taxon>Bacteria</taxon>
        <taxon>Pseudomonadati</taxon>
        <taxon>Pseudomonadota</taxon>
        <taxon>Gammaproteobacteria</taxon>
        <taxon>Celerinatantimonadaceae</taxon>
        <taxon>Celerinatantimonas</taxon>
    </lineage>
</organism>
<dbReference type="PANTHER" id="PTHR30621:SF0">
    <property type="entry name" value="BIFUNCTIONAL GLUTAMINE SYNTHETASE ADENYLYLTRANSFERASE_ADENYLYL-REMOVING ENZYME"/>
    <property type="match status" value="1"/>
</dbReference>
<feature type="region of interest" description="Adenylyl removase" evidence="7">
    <location>
        <begin position="1"/>
        <end position="455"/>
    </location>
</feature>
<evidence type="ECO:0000259" key="8">
    <source>
        <dbReference type="Pfam" id="PF03710"/>
    </source>
</evidence>
<gene>
    <name evidence="7" type="primary">glnE</name>
    <name evidence="10" type="ORF">EV690_3169</name>
</gene>
<dbReference type="AlphaFoldDB" id="A0A4R1J8T5"/>
<dbReference type="InterPro" id="IPR043519">
    <property type="entry name" value="NT_sf"/>
</dbReference>
<dbReference type="OrthoDB" id="9759366at2"/>
<reference evidence="10 11" key="1">
    <citation type="submission" date="2019-03" db="EMBL/GenBank/DDBJ databases">
        <title>Genomic Encyclopedia of Type Strains, Phase IV (KMG-IV): sequencing the most valuable type-strain genomes for metagenomic binning, comparative biology and taxonomic classification.</title>
        <authorList>
            <person name="Goeker M."/>
        </authorList>
    </citation>
    <scope>NUCLEOTIDE SEQUENCE [LARGE SCALE GENOMIC DNA]</scope>
    <source>
        <strain evidence="10 11">DSM 18577</strain>
    </source>
</reference>
<dbReference type="FunFam" id="3.30.460.10:FF:000009">
    <property type="entry name" value="Bifunctional glutamine synthetase adenylyltransferase/adenylyl-removing enzyme"/>
    <property type="match status" value="1"/>
</dbReference>
<dbReference type="Pfam" id="PF03710">
    <property type="entry name" value="GlnE"/>
    <property type="match status" value="2"/>
</dbReference>
<dbReference type="SUPFAM" id="SSF81301">
    <property type="entry name" value="Nucleotidyltransferase"/>
    <property type="match status" value="2"/>
</dbReference>
<keyword evidence="2 7" id="KW-0548">Nucleotidyltransferase</keyword>
<dbReference type="EC" id="2.7.7.89" evidence="7"/>
<evidence type="ECO:0000256" key="7">
    <source>
        <dbReference type="HAMAP-Rule" id="MF_00802"/>
    </source>
</evidence>